<gene>
    <name evidence="1" type="ORF">ACCO45_010920</name>
</gene>
<sequence length="188" mass="20240">MRTAVLEFQQIHLHCSSCLCLYREGAAYLGTLREVPIRHVWKGTHATLELWQEVVGAPGQLASGRNLSNSPAAQRQTALALHGSRPAATGPQGTSRQPSWHCVGLPMRHQAEAGTFPTAKSHLETTPDMVIVNGPRLSISAGKRLVVRPRQPTLTVLVDKSPIDVVRMSQGTGPAPSPAHLNVDRAST</sequence>
<keyword evidence="2" id="KW-1185">Reference proteome</keyword>
<comment type="caution">
    <text evidence="1">The sequence shown here is derived from an EMBL/GenBank/DDBJ whole genome shotgun (WGS) entry which is preliminary data.</text>
</comment>
<organism evidence="1 2">
    <name type="scientific">Purpureocillium lilacinum</name>
    <name type="common">Paecilomyces lilacinus</name>
    <dbReference type="NCBI Taxonomy" id="33203"/>
    <lineage>
        <taxon>Eukaryota</taxon>
        <taxon>Fungi</taxon>
        <taxon>Dikarya</taxon>
        <taxon>Ascomycota</taxon>
        <taxon>Pezizomycotina</taxon>
        <taxon>Sordariomycetes</taxon>
        <taxon>Hypocreomycetidae</taxon>
        <taxon>Hypocreales</taxon>
        <taxon>Ophiocordycipitaceae</taxon>
        <taxon>Purpureocillium</taxon>
    </lineage>
</organism>
<accession>A0ACC4DG63</accession>
<proteinExistence type="predicted"/>
<name>A0ACC4DG63_PURLI</name>
<evidence type="ECO:0000313" key="2">
    <source>
        <dbReference type="Proteomes" id="UP001638806"/>
    </source>
</evidence>
<reference evidence="1" key="1">
    <citation type="submission" date="2024-12" db="EMBL/GenBank/DDBJ databases">
        <title>Comparative genomics and development of molecular markers within Purpureocillium lilacinum and among Purpureocillium species.</title>
        <authorList>
            <person name="Yeh Z.-Y."/>
            <person name="Ni N.-T."/>
            <person name="Lo P.-H."/>
            <person name="Mushyakhwo K."/>
            <person name="Lin C.-F."/>
            <person name="Nai Y.-S."/>
        </authorList>
    </citation>
    <scope>NUCLEOTIDE SEQUENCE</scope>
    <source>
        <strain evidence="1">NCHU-NPUST-175</strain>
    </source>
</reference>
<evidence type="ECO:0000313" key="1">
    <source>
        <dbReference type="EMBL" id="KAL3955357.1"/>
    </source>
</evidence>
<protein>
    <submittedName>
        <fullName evidence="1">Uncharacterized protein</fullName>
    </submittedName>
</protein>
<dbReference type="EMBL" id="JBGNUJ010000010">
    <property type="protein sequence ID" value="KAL3955357.1"/>
    <property type="molecule type" value="Genomic_DNA"/>
</dbReference>
<dbReference type="Proteomes" id="UP001638806">
    <property type="component" value="Unassembled WGS sequence"/>
</dbReference>